<organism evidence="1 2">
    <name type="scientific">Lupinus albus</name>
    <name type="common">White lupine</name>
    <name type="synonym">Lupinus termis</name>
    <dbReference type="NCBI Taxonomy" id="3870"/>
    <lineage>
        <taxon>Eukaryota</taxon>
        <taxon>Viridiplantae</taxon>
        <taxon>Streptophyta</taxon>
        <taxon>Embryophyta</taxon>
        <taxon>Tracheophyta</taxon>
        <taxon>Spermatophyta</taxon>
        <taxon>Magnoliopsida</taxon>
        <taxon>eudicotyledons</taxon>
        <taxon>Gunneridae</taxon>
        <taxon>Pentapetalae</taxon>
        <taxon>rosids</taxon>
        <taxon>fabids</taxon>
        <taxon>Fabales</taxon>
        <taxon>Fabaceae</taxon>
        <taxon>Papilionoideae</taxon>
        <taxon>50 kb inversion clade</taxon>
        <taxon>genistoids sensu lato</taxon>
        <taxon>core genistoids</taxon>
        <taxon>Genisteae</taxon>
        <taxon>Lupinus</taxon>
    </lineage>
</organism>
<dbReference type="Proteomes" id="UP000447434">
    <property type="component" value="Chromosome 7"/>
</dbReference>
<sequence length="113" mass="12979">MIFRVFKISQRRKVTDAGNASGKVRILKGRGNKAENEEHEYWDNMVEREKGPHNVCMNWCLLPNPLPLISKQQQEFKKEKTESGLSSAYVAQQFVAVRTVNSDYTLAYLVGLF</sequence>
<evidence type="ECO:0000313" key="2">
    <source>
        <dbReference type="Proteomes" id="UP000447434"/>
    </source>
</evidence>
<comment type="caution">
    <text evidence="1">The sequence shown here is derived from an EMBL/GenBank/DDBJ whole genome shotgun (WGS) entry which is preliminary data.</text>
</comment>
<keyword evidence="2" id="KW-1185">Reference proteome</keyword>
<reference evidence="2" key="1">
    <citation type="journal article" date="2020" name="Nat. Commun.">
        <title>Genome sequence of the cluster root forming white lupin.</title>
        <authorList>
            <person name="Hufnagel B."/>
            <person name="Marques A."/>
            <person name="Soriano A."/>
            <person name="Marques L."/>
            <person name="Divol F."/>
            <person name="Doumas P."/>
            <person name="Sallet E."/>
            <person name="Mancinotti D."/>
            <person name="Carrere S."/>
            <person name="Marande W."/>
            <person name="Arribat S."/>
            <person name="Keller J."/>
            <person name="Huneau C."/>
            <person name="Blein T."/>
            <person name="Aime D."/>
            <person name="Laguerre M."/>
            <person name="Taylor J."/>
            <person name="Schubert V."/>
            <person name="Nelson M."/>
            <person name="Geu-Flores F."/>
            <person name="Crespi M."/>
            <person name="Gallardo-Guerrero K."/>
            <person name="Delaux P.-M."/>
            <person name="Salse J."/>
            <person name="Berges H."/>
            <person name="Guyot R."/>
            <person name="Gouzy J."/>
            <person name="Peret B."/>
        </authorList>
    </citation>
    <scope>NUCLEOTIDE SEQUENCE [LARGE SCALE GENOMIC DNA]</scope>
    <source>
        <strain evidence="2">cv. Amiga</strain>
    </source>
</reference>
<dbReference type="EMBL" id="WOCE01000007">
    <property type="protein sequence ID" value="KAE9609739.1"/>
    <property type="molecule type" value="Genomic_DNA"/>
</dbReference>
<protein>
    <submittedName>
        <fullName evidence="1">Uncharacterized protein</fullName>
    </submittedName>
</protein>
<proteinExistence type="predicted"/>
<dbReference type="AlphaFoldDB" id="A0A6A4Q885"/>
<name>A0A6A4Q885_LUPAL</name>
<gene>
    <name evidence="1" type="ORF">Lalb_Chr07g0179251</name>
</gene>
<evidence type="ECO:0000313" key="1">
    <source>
        <dbReference type="EMBL" id="KAE9609739.1"/>
    </source>
</evidence>
<accession>A0A6A4Q885</accession>